<evidence type="ECO:0000313" key="1">
    <source>
        <dbReference type="EMBL" id="ODV61725.1"/>
    </source>
</evidence>
<dbReference type="GeneID" id="30962762"/>
<organism evidence="1 2">
    <name type="scientific">Ascoidea rubescens DSM 1968</name>
    <dbReference type="NCBI Taxonomy" id="1344418"/>
    <lineage>
        <taxon>Eukaryota</taxon>
        <taxon>Fungi</taxon>
        <taxon>Dikarya</taxon>
        <taxon>Ascomycota</taxon>
        <taxon>Saccharomycotina</taxon>
        <taxon>Saccharomycetes</taxon>
        <taxon>Ascoideaceae</taxon>
        <taxon>Ascoidea</taxon>
    </lineage>
</organism>
<gene>
    <name evidence="1" type="ORF">ASCRUDRAFT_137688</name>
</gene>
<accession>A0A1D2VJE0</accession>
<evidence type="ECO:0000313" key="2">
    <source>
        <dbReference type="Proteomes" id="UP000095038"/>
    </source>
</evidence>
<dbReference type="Proteomes" id="UP000095038">
    <property type="component" value="Unassembled WGS sequence"/>
</dbReference>
<protein>
    <submittedName>
        <fullName evidence="1">Uncharacterized protein</fullName>
    </submittedName>
</protein>
<keyword evidence="2" id="KW-1185">Reference proteome</keyword>
<dbReference type="RefSeq" id="XP_020048032.1">
    <property type="nucleotide sequence ID" value="XM_020189126.1"/>
</dbReference>
<reference evidence="2" key="1">
    <citation type="submission" date="2016-05" db="EMBL/GenBank/DDBJ databases">
        <title>Comparative genomics of biotechnologically important yeasts.</title>
        <authorList>
            <consortium name="DOE Joint Genome Institute"/>
            <person name="Riley R."/>
            <person name="Haridas S."/>
            <person name="Wolfe K.H."/>
            <person name="Lopes M.R."/>
            <person name="Hittinger C.T."/>
            <person name="Goker M."/>
            <person name="Salamov A."/>
            <person name="Wisecaver J."/>
            <person name="Long T.M."/>
            <person name="Aerts A.L."/>
            <person name="Barry K."/>
            <person name="Choi C."/>
            <person name="Clum A."/>
            <person name="Coughlan A.Y."/>
            <person name="Deshpande S."/>
            <person name="Douglass A.P."/>
            <person name="Hanson S.J."/>
            <person name="Klenk H.-P."/>
            <person name="Labutti K."/>
            <person name="Lapidus A."/>
            <person name="Lindquist E."/>
            <person name="Lipzen A."/>
            <person name="Meier-Kolthoff J.P."/>
            <person name="Ohm R.A."/>
            <person name="Otillar R.P."/>
            <person name="Pangilinan J."/>
            <person name="Peng Y."/>
            <person name="Rokas A."/>
            <person name="Rosa C.A."/>
            <person name="Scheuner C."/>
            <person name="Sibirny A.A."/>
            <person name="Slot J.C."/>
            <person name="Stielow J.B."/>
            <person name="Sun H."/>
            <person name="Kurtzman C.P."/>
            <person name="Blackwell M."/>
            <person name="Grigoriev I.V."/>
            <person name="Jeffries T.W."/>
        </authorList>
    </citation>
    <scope>NUCLEOTIDE SEQUENCE [LARGE SCALE GENOMIC DNA]</scope>
    <source>
        <strain evidence="2">DSM 1968</strain>
    </source>
</reference>
<dbReference type="InParanoid" id="A0A1D2VJE0"/>
<dbReference type="EMBL" id="KV454478">
    <property type="protein sequence ID" value="ODV61725.1"/>
    <property type="molecule type" value="Genomic_DNA"/>
</dbReference>
<sequence length="129" mass="14798">MPGKYLIIGKLMEKELPALDISTLSVTTASAASGGKERRKRELRRHSIITMETVKAYFKYFCNCPRSICLRIVSKVSYTRNTTRNTKRNTKRKVQKKVVQSWFKNYKNISLITANWIGGCLLSICYVAI</sequence>
<proteinExistence type="predicted"/>
<dbReference type="AlphaFoldDB" id="A0A1D2VJE0"/>
<name>A0A1D2VJE0_9ASCO</name>